<keyword evidence="1" id="KW-0479">Metal-binding</keyword>
<evidence type="ECO:0000256" key="7">
    <source>
        <dbReference type="SAM" id="MobiDB-lite"/>
    </source>
</evidence>
<keyword evidence="4" id="KW-0238">DNA-binding</keyword>
<dbReference type="Proteomes" id="UP000078595">
    <property type="component" value="Chromosome 9"/>
</dbReference>
<feature type="compositionally biased region" description="Polar residues" evidence="7">
    <location>
        <begin position="17"/>
        <end position="29"/>
    </location>
</feature>
<feature type="region of interest" description="Disordered" evidence="7">
    <location>
        <begin position="112"/>
        <end position="131"/>
    </location>
</feature>
<keyword evidence="6" id="KW-0539">Nucleus</keyword>
<evidence type="ECO:0000256" key="4">
    <source>
        <dbReference type="ARBA" id="ARBA00023125"/>
    </source>
</evidence>
<reference evidence="8" key="1">
    <citation type="submission" date="2013-07" db="EMBL/GenBank/DDBJ databases">
        <authorList>
            <consortium name="The Broad Institute Genome Sequencing Platform"/>
            <person name="Cuomo C."/>
            <person name="Litvintseva A."/>
            <person name="Chen Y."/>
            <person name="Heitman J."/>
            <person name="Sun S."/>
            <person name="Springer D."/>
            <person name="Dromer F."/>
            <person name="Young S.K."/>
            <person name="Zeng Q."/>
            <person name="Gargeya S."/>
            <person name="Fitzgerald M."/>
            <person name="Abouelleil A."/>
            <person name="Alvarado L."/>
            <person name="Berlin A.M."/>
            <person name="Chapman S.B."/>
            <person name="Dewar J."/>
            <person name="Goldberg J."/>
            <person name="Griggs A."/>
            <person name="Gujja S."/>
            <person name="Hansen M."/>
            <person name="Howarth C."/>
            <person name="Imamovic A."/>
            <person name="Larimer J."/>
            <person name="McCowan C."/>
            <person name="Murphy C."/>
            <person name="Pearson M."/>
            <person name="Priest M."/>
            <person name="Roberts A."/>
            <person name="Saif S."/>
            <person name="Shea T."/>
            <person name="Sykes S."/>
            <person name="Wortman J."/>
            <person name="Nusbaum C."/>
            <person name="Birren B."/>
        </authorList>
    </citation>
    <scope>NUCLEOTIDE SEQUENCE</scope>
    <source>
        <strain evidence="8">CBS 10117</strain>
    </source>
</reference>
<feature type="region of interest" description="Disordered" evidence="7">
    <location>
        <begin position="199"/>
        <end position="220"/>
    </location>
</feature>
<dbReference type="GeneID" id="28970622"/>
<dbReference type="PANTHER" id="PTHR31313">
    <property type="entry name" value="TY1 ENHANCER ACTIVATOR"/>
    <property type="match status" value="1"/>
</dbReference>
<dbReference type="CDD" id="cd12148">
    <property type="entry name" value="fungal_TF_MHR"/>
    <property type="match status" value="1"/>
</dbReference>
<accession>A0AAJ8KV30</accession>
<evidence type="ECO:0008006" key="10">
    <source>
        <dbReference type="Google" id="ProtNLM"/>
    </source>
</evidence>
<keyword evidence="2" id="KW-0862">Zinc</keyword>
<name>A0AAJ8KV30_9TREE</name>
<protein>
    <recommendedName>
        <fullName evidence="10">Transcription factor domain-containing protein</fullName>
    </recommendedName>
</protein>
<evidence type="ECO:0000256" key="1">
    <source>
        <dbReference type="ARBA" id="ARBA00022723"/>
    </source>
</evidence>
<sequence length="826" mass="92638">MDGSSTESQLRARAPTVMSTSNVERSSSSHVEEDSAANCQEGSGSRNVRFKEQCVYEGNIRNQPSPHLVPLLVRTFDFLRSISSPDSTRSDSTLRPLIRQFLNDNKIPTFTVPGQIGEGQHGLRQEPSDLTKREHSVISETIDESFANGEEDTAEGNSEVDELLMHMSLAEDGQNGHFGVTSLFYQTPSESVVEKLQRRLSRSQSSNRSGLQRPLTYQQEGTRLAIDRGQRKNSDDEIWATDEQSISTGPEDEAGILKANASMLGGWESLAYSKLELESDAATAKMIIHLLKTYFCWQYGSHCVVYRPVFIRDMALGGPYFNHFLLNVICAHATRYSDYHQQASGYMSGTSNGFSTPALALGADFMNKAKLLLAAEMDKGVRLRKSLARLAVHRVSMLREFACADQAVWPFVRCVIWAFTWTATVCRYLALGLCQRRTERFAEDSSGRLTLGISLALGRTPTFNAWQNASPGPIVDDTEDDLEWRPYFWDDAMPLELANYPPQKSLMTSNFKHFIKLCEIIQKIIMRLYNGRLSRMRSQRFVEHMKSRLLEWMDQLPNGLKLEVHALPEHCPPPHIFSTKIYLPNAVPVRTAAPPSITASAAETCTRMAEELHQLFLLYSKTFKLRNMTYTLSWSMYSAATINAMDFQSPSPAVSAAASPRLSMSLHVLERGSLQTPGTQRSIEIIKQRLREPTIRVAKRRAESPYDPDRHKRVQSLIESAGDQLQRDQLAPQLPNEPYSAETHSSTEFDLASIIDASVTNSNPAQTDDEDNVLSMWTELMQSGTGGAGNMDLLQGMMAMPSVVTAPNQYPTYSDWSNDWWTQTDS</sequence>
<dbReference type="GO" id="GO:0046872">
    <property type="term" value="F:metal ion binding"/>
    <property type="evidence" value="ECO:0007669"/>
    <property type="project" value="UniProtKB-KW"/>
</dbReference>
<dbReference type="GO" id="GO:0003677">
    <property type="term" value="F:DNA binding"/>
    <property type="evidence" value="ECO:0007669"/>
    <property type="project" value="UniProtKB-KW"/>
</dbReference>
<reference evidence="8" key="2">
    <citation type="submission" date="2024-02" db="EMBL/GenBank/DDBJ databases">
        <title>Comparative genomics of Cryptococcus and Kwoniella reveals pathogenesis evolution and contrasting modes of karyotype evolution via chromosome fusion or intercentromeric recombination.</title>
        <authorList>
            <person name="Coelho M.A."/>
            <person name="David-Palma M."/>
            <person name="Shea T."/>
            <person name="Bowers K."/>
            <person name="McGinley-Smith S."/>
            <person name="Mohammad A.W."/>
            <person name="Gnirke A."/>
            <person name="Yurkov A.M."/>
            <person name="Nowrousian M."/>
            <person name="Sun S."/>
            <person name="Cuomo C.A."/>
            <person name="Heitman J."/>
        </authorList>
    </citation>
    <scope>NUCLEOTIDE SEQUENCE</scope>
    <source>
        <strain evidence="8">CBS 10117</strain>
    </source>
</reference>
<dbReference type="AlphaFoldDB" id="A0AAJ8KV30"/>
<evidence type="ECO:0000256" key="3">
    <source>
        <dbReference type="ARBA" id="ARBA00023015"/>
    </source>
</evidence>
<dbReference type="KEGG" id="kdj:28970622"/>
<gene>
    <name evidence="8" type="ORF">I303_107518</name>
</gene>
<evidence type="ECO:0000313" key="8">
    <source>
        <dbReference type="EMBL" id="WWC64904.1"/>
    </source>
</evidence>
<feature type="region of interest" description="Disordered" evidence="7">
    <location>
        <begin position="1"/>
        <end position="44"/>
    </location>
</feature>
<evidence type="ECO:0000313" key="9">
    <source>
        <dbReference type="Proteomes" id="UP000078595"/>
    </source>
</evidence>
<dbReference type="PANTHER" id="PTHR31313:SF81">
    <property type="entry name" value="TY1 ENHANCER ACTIVATOR"/>
    <property type="match status" value="1"/>
</dbReference>
<dbReference type="RefSeq" id="XP_065825676.1">
    <property type="nucleotide sequence ID" value="XM_065969604.1"/>
</dbReference>
<feature type="compositionally biased region" description="Basic and acidic residues" evidence="7">
    <location>
        <begin position="121"/>
        <end position="131"/>
    </location>
</feature>
<keyword evidence="3" id="KW-0805">Transcription regulation</keyword>
<proteinExistence type="predicted"/>
<dbReference type="InterPro" id="IPR051615">
    <property type="entry name" value="Transcr_Regulatory_Elem"/>
</dbReference>
<evidence type="ECO:0000256" key="5">
    <source>
        <dbReference type="ARBA" id="ARBA00023163"/>
    </source>
</evidence>
<organism evidence="8 9">
    <name type="scientific">Kwoniella dejecticola CBS 10117</name>
    <dbReference type="NCBI Taxonomy" id="1296121"/>
    <lineage>
        <taxon>Eukaryota</taxon>
        <taxon>Fungi</taxon>
        <taxon>Dikarya</taxon>
        <taxon>Basidiomycota</taxon>
        <taxon>Agaricomycotina</taxon>
        <taxon>Tremellomycetes</taxon>
        <taxon>Tremellales</taxon>
        <taxon>Cryptococcaceae</taxon>
        <taxon>Kwoniella</taxon>
    </lineage>
</organism>
<evidence type="ECO:0000256" key="6">
    <source>
        <dbReference type="ARBA" id="ARBA00023242"/>
    </source>
</evidence>
<evidence type="ECO:0000256" key="2">
    <source>
        <dbReference type="ARBA" id="ARBA00022833"/>
    </source>
</evidence>
<dbReference type="EMBL" id="CP144538">
    <property type="protein sequence ID" value="WWC64904.1"/>
    <property type="molecule type" value="Genomic_DNA"/>
</dbReference>
<feature type="compositionally biased region" description="Low complexity" evidence="7">
    <location>
        <begin position="202"/>
        <end position="213"/>
    </location>
</feature>
<keyword evidence="9" id="KW-1185">Reference proteome</keyword>
<keyword evidence="5" id="KW-0804">Transcription</keyword>